<dbReference type="EMBL" id="FCNX02000009">
    <property type="protein sequence ID" value="SAK79220.1"/>
    <property type="molecule type" value="Genomic_DNA"/>
</dbReference>
<protein>
    <submittedName>
        <fullName evidence="2">Hydrolase</fullName>
    </submittedName>
</protein>
<dbReference type="InterPro" id="IPR000073">
    <property type="entry name" value="AB_hydrolase_1"/>
</dbReference>
<proteinExistence type="predicted"/>
<accession>A0A158CAA2</accession>
<dbReference type="OrthoDB" id="6117067at2"/>
<gene>
    <name evidence="2" type="ORF">AWB77_03855</name>
</gene>
<dbReference type="AlphaFoldDB" id="A0A158CAA2"/>
<feature type="domain" description="AB hydrolase-1" evidence="1">
    <location>
        <begin position="5"/>
        <end position="241"/>
    </location>
</feature>
<comment type="caution">
    <text evidence="2">The sequence shown here is derived from an EMBL/GenBank/DDBJ whole genome shotgun (WGS) entry which is preliminary data.</text>
</comment>
<dbReference type="Pfam" id="PF12697">
    <property type="entry name" value="Abhydrolase_6"/>
    <property type="match status" value="1"/>
</dbReference>
<reference evidence="2" key="1">
    <citation type="submission" date="2016-01" db="EMBL/GenBank/DDBJ databases">
        <authorList>
            <person name="Peeters C."/>
        </authorList>
    </citation>
    <scope>NUCLEOTIDE SEQUENCE</scope>
    <source>
        <strain evidence="2">LMG 29320</strain>
    </source>
</reference>
<dbReference type="SUPFAM" id="SSF53474">
    <property type="entry name" value="alpha/beta-Hydrolases"/>
    <property type="match status" value="1"/>
</dbReference>
<keyword evidence="2" id="KW-0378">Hydrolase</keyword>
<organism evidence="2 3">
    <name type="scientific">Caballeronia fortuita</name>
    <dbReference type="NCBI Taxonomy" id="1777138"/>
    <lineage>
        <taxon>Bacteria</taxon>
        <taxon>Pseudomonadati</taxon>
        <taxon>Pseudomonadota</taxon>
        <taxon>Betaproteobacteria</taxon>
        <taxon>Burkholderiales</taxon>
        <taxon>Burkholderiaceae</taxon>
        <taxon>Caballeronia</taxon>
    </lineage>
</organism>
<dbReference type="Proteomes" id="UP000054903">
    <property type="component" value="Unassembled WGS sequence"/>
</dbReference>
<dbReference type="Gene3D" id="3.40.50.1820">
    <property type="entry name" value="alpha/beta hydrolase"/>
    <property type="match status" value="1"/>
</dbReference>
<keyword evidence="3" id="KW-1185">Reference proteome</keyword>
<evidence type="ECO:0000313" key="2">
    <source>
        <dbReference type="EMBL" id="SAK79220.1"/>
    </source>
</evidence>
<dbReference type="PANTHER" id="PTHR43194">
    <property type="entry name" value="HYDROLASE ALPHA/BETA FOLD FAMILY"/>
    <property type="match status" value="1"/>
</dbReference>
<evidence type="ECO:0000259" key="1">
    <source>
        <dbReference type="Pfam" id="PF12697"/>
    </source>
</evidence>
<sequence length="249" mass="26426">MDLPIVLLHGSATGSHAWAAVRTSLEAHGAKVLAPDMLGYGRSPTPSEAWQPKDEVAHLRGWLDMQGVGAFHLVTHSIGAFFGLHLRLAVGFRVVRLTLVDPVVVSVLRVPGEEDALREVQTLCDRFMRALPDHDAAACLLVEHWSGAGAWSALGEKGRALVARLAPRLRLEMTTSAADRTSLAELASAAVPTSVLVGERTSTAPRSVSRLLAGAFDARRVVVPGAAHMIPLTHPAAVVEAIRADMVAS</sequence>
<dbReference type="RefSeq" id="WP_061136079.1">
    <property type="nucleotide sequence ID" value="NZ_FCNX02000009.1"/>
</dbReference>
<name>A0A158CAA2_9BURK</name>
<dbReference type="InterPro" id="IPR050228">
    <property type="entry name" value="Carboxylesterase_BioH"/>
</dbReference>
<evidence type="ECO:0000313" key="3">
    <source>
        <dbReference type="Proteomes" id="UP000054903"/>
    </source>
</evidence>
<dbReference type="STRING" id="1777138.AWB77_03855"/>
<dbReference type="InterPro" id="IPR029058">
    <property type="entry name" value="AB_hydrolase_fold"/>
</dbReference>
<dbReference type="PANTHER" id="PTHR43194:SF5">
    <property type="entry name" value="PIMELOYL-[ACYL-CARRIER PROTEIN] METHYL ESTER ESTERASE"/>
    <property type="match status" value="1"/>
</dbReference>
<dbReference type="GO" id="GO:0016787">
    <property type="term" value="F:hydrolase activity"/>
    <property type="evidence" value="ECO:0007669"/>
    <property type="project" value="UniProtKB-KW"/>
</dbReference>